<feature type="domain" description="NERD" evidence="1">
    <location>
        <begin position="22"/>
        <end position="137"/>
    </location>
</feature>
<dbReference type="AlphaFoldDB" id="A0A0K1NMP7"/>
<sequence length="244" mass="28114">MIIVTLIPLLIFSAILYLRFNKGKIAEKMVHHKLTQLPEEYHVIDNVLFMSNGRSTQIDHIVVSPYAVFVIETKGYKGWIFGGESTEYWTQSIYGHKSTFYSPLLQNDGHVRFLKFMLKDLGNIPFIPIVCFNNEAELKVNVNTHIVVNRCRLKDAILQYKIPAISQEIKEKIISIIESNSKTLEKGATCEHKYNALRKQYDSQNKIQHGVCPRCGGRLVERQGRYGCFFGCSNYPRCKFTSNR</sequence>
<dbReference type="GO" id="GO:0005694">
    <property type="term" value="C:chromosome"/>
    <property type="evidence" value="ECO:0007669"/>
    <property type="project" value="InterPro"/>
</dbReference>
<evidence type="ECO:0000259" key="1">
    <source>
        <dbReference type="PROSITE" id="PS50965"/>
    </source>
</evidence>
<gene>
    <name evidence="2" type="ORF">ADJ77_11100</name>
</gene>
<evidence type="ECO:0000313" key="3">
    <source>
        <dbReference type="Proteomes" id="UP000060345"/>
    </source>
</evidence>
<keyword evidence="2" id="KW-0413">Isomerase</keyword>
<dbReference type="InterPro" id="IPR011528">
    <property type="entry name" value="NERD"/>
</dbReference>
<dbReference type="GO" id="GO:0003677">
    <property type="term" value="F:DNA binding"/>
    <property type="evidence" value="ECO:0007669"/>
    <property type="project" value="InterPro"/>
</dbReference>
<proteinExistence type="predicted"/>
<protein>
    <submittedName>
        <fullName evidence="2">Topoisomerase I</fullName>
    </submittedName>
</protein>
<dbReference type="PROSITE" id="PS50965">
    <property type="entry name" value="NERD"/>
    <property type="match status" value="1"/>
</dbReference>
<dbReference type="Pfam" id="PF08378">
    <property type="entry name" value="NERD"/>
    <property type="match status" value="1"/>
</dbReference>
<dbReference type="SUPFAM" id="SSF57783">
    <property type="entry name" value="Zinc beta-ribbon"/>
    <property type="match status" value="1"/>
</dbReference>
<reference evidence="2 3" key="1">
    <citation type="submission" date="2015-07" db="EMBL/GenBank/DDBJ databases">
        <authorList>
            <person name="Noorani M."/>
        </authorList>
    </citation>
    <scope>NUCLEOTIDE SEQUENCE [LARGE SCALE GENOMIC DNA]</scope>
    <source>
        <strain evidence="2 3">W1435</strain>
    </source>
</reference>
<dbReference type="InterPro" id="IPR013498">
    <property type="entry name" value="Topo_IA_Znf"/>
</dbReference>
<name>A0A0K1NMP7_9BACT</name>
<dbReference type="EMBL" id="CP012075">
    <property type="protein sequence ID" value="AKU70315.1"/>
    <property type="molecule type" value="Genomic_DNA"/>
</dbReference>
<accession>A0A0K1NMP7</accession>
<dbReference type="GO" id="GO:0003916">
    <property type="term" value="F:DNA topoisomerase activity"/>
    <property type="evidence" value="ECO:0007669"/>
    <property type="project" value="InterPro"/>
</dbReference>
<dbReference type="Proteomes" id="UP000060345">
    <property type="component" value="Chromosome 2"/>
</dbReference>
<dbReference type="GO" id="GO:0006265">
    <property type="term" value="P:DNA topological change"/>
    <property type="evidence" value="ECO:0007669"/>
    <property type="project" value="InterPro"/>
</dbReference>
<organism evidence="2 3">
    <name type="scientific">Prevotella fusca JCM 17724</name>
    <dbReference type="NCBI Taxonomy" id="1236517"/>
    <lineage>
        <taxon>Bacteria</taxon>
        <taxon>Pseudomonadati</taxon>
        <taxon>Bacteroidota</taxon>
        <taxon>Bacteroidia</taxon>
        <taxon>Bacteroidales</taxon>
        <taxon>Prevotellaceae</taxon>
        <taxon>Prevotella</taxon>
    </lineage>
</organism>
<dbReference type="RefSeq" id="WP_025079039.1">
    <property type="nucleotide sequence ID" value="NZ_BAKO01000037.1"/>
</dbReference>
<dbReference type="Gene3D" id="3.30.65.10">
    <property type="entry name" value="Bacterial Topoisomerase I, domain 1"/>
    <property type="match status" value="1"/>
</dbReference>
<dbReference type="Pfam" id="PF01396">
    <property type="entry name" value="Zn_ribbon_Top1"/>
    <property type="match status" value="1"/>
</dbReference>
<dbReference type="STRING" id="1236517.ADJ77_11100"/>
<dbReference type="KEGG" id="pfus:ADJ77_11100"/>
<evidence type="ECO:0000313" key="2">
    <source>
        <dbReference type="EMBL" id="AKU70315.1"/>
    </source>
</evidence>